<proteinExistence type="inferred from homology"/>
<keyword evidence="7" id="KW-0862">Zinc</keyword>
<keyword evidence="5" id="KW-0479">Metal-binding</keyword>
<keyword evidence="4 11" id="KW-0235">DNA replication</keyword>
<evidence type="ECO:0000256" key="9">
    <source>
        <dbReference type="ARBA" id="ARBA00022932"/>
    </source>
</evidence>
<comment type="similarity">
    <text evidence="1 11">Belongs to the DnaX/STICHEL family.</text>
</comment>
<dbReference type="InterPro" id="IPR022754">
    <property type="entry name" value="DNA_pol_III_gamma-3"/>
</dbReference>
<evidence type="ECO:0000256" key="8">
    <source>
        <dbReference type="ARBA" id="ARBA00022840"/>
    </source>
</evidence>
<dbReference type="Pfam" id="PF22608">
    <property type="entry name" value="DNAX_ATPase_lid"/>
    <property type="match status" value="1"/>
</dbReference>
<dbReference type="InterPro" id="IPR022107">
    <property type="entry name" value="DNA_pol_III_gamma/tau_C"/>
</dbReference>
<evidence type="ECO:0000313" key="13">
    <source>
        <dbReference type="EMBL" id="MEA0971008.1"/>
    </source>
</evidence>
<keyword evidence="14" id="KW-1185">Reference proteome</keyword>
<dbReference type="Proteomes" id="UP001291687">
    <property type="component" value="Unassembled WGS sequence"/>
</dbReference>
<evidence type="ECO:0000256" key="3">
    <source>
        <dbReference type="ARBA" id="ARBA00022695"/>
    </source>
</evidence>
<evidence type="ECO:0000256" key="2">
    <source>
        <dbReference type="ARBA" id="ARBA00022679"/>
    </source>
</evidence>
<evidence type="ECO:0000256" key="1">
    <source>
        <dbReference type="ARBA" id="ARBA00006360"/>
    </source>
</evidence>
<dbReference type="NCBIfam" id="NF005171">
    <property type="entry name" value="PRK06645.1"/>
    <property type="match status" value="1"/>
</dbReference>
<dbReference type="CDD" id="cd00009">
    <property type="entry name" value="AAA"/>
    <property type="match status" value="1"/>
</dbReference>
<dbReference type="Pfam" id="PF13177">
    <property type="entry name" value="DNA_pol3_delta2"/>
    <property type="match status" value="1"/>
</dbReference>
<feature type="domain" description="AAA+ ATPase" evidence="12">
    <location>
        <begin position="42"/>
        <end position="187"/>
    </location>
</feature>
<keyword evidence="9 11" id="KW-0239">DNA-directed DNA polymerase</keyword>
<evidence type="ECO:0000313" key="14">
    <source>
        <dbReference type="Proteomes" id="UP001291687"/>
    </source>
</evidence>
<gene>
    <name evidence="11" type="primary">dnaX</name>
    <name evidence="13" type="ORF">Megvenef_00979</name>
</gene>
<dbReference type="InterPro" id="IPR012763">
    <property type="entry name" value="DNA_pol_III_sug/sutau_N"/>
</dbReference>
<evidence type="ECO:0000259" key="12">
    <source>
        <dbReference type="SMART" id="SM00382"/>
    </source>
</evidence>
<sequence length="509" mass="57683">MSEESLKYIPFARKYRSTNFSELMGQEVLVKTLSYCIANNRLASAYLLTGIRGVGKTSSARIIAKTVNCTDLSSHGEQIAPCEKCKNCISYTKQNHPDIIEIDAASRTGVDDIREIIESSEYKPLLGAYKFFIIDEIHMLSKSAFNALLKVIEEPPPHVIFIFATTEVQKIPLTVISRCQRYDLRRLSYEEIQTLLKKIAQKENIKFEEEALKIIASKSEGSARDAVAMIDQAASYLNQQSDSDLITAELVGKMLGLLRANIIIEFTQLIIANAPGRAIDLLSEIYAEANSLEYFVQVMADFMAELCKSKVIPNYHNPLYQDYSNELSSILIGTPLSRLTTLWQIFSNGLQEIKQSHNELVTAQMIIIKAIYACNLPLIEDIIDPDKIISPAAQESKNSVFDFLKFCYQQKEMETYYLLLNEVGIPKFQDLQIEIACSNKDTNIQAKKIEQLLNEWSGNQWKVSCEICQNITTLKDIMLEKVRLSEDYQVIKNQFPDANISDIILKTEN</sequence>
<evidence type="ECO:0000256" key="11">
    <source>
        <dbReference type="RuleBase" id="RU364063"/>
    </source>
</evidence>
<evidence type="ECO:0000256" key="6">
    <source>
        <dbReference type="ARBA" id="ARBA00022741"/>
    </source>
</evidence>
<dbReference type="EMBL" id="JARJFB010000069">
    <property type="protein sequence ID" value="MEA0971008.1"/>
    <property type="molecule type" value="Genomic_DNA"/>
</dbReference>
<evidence type="ECO:0000256" key="10">
    <source>
        <dbReference type="ARBA" id="ARBA00049244"/>
    </source>
</evidence>
<evidence type="ECO:0000256" key="4">
    <source>
        <dbReference type="ARBA" id="ARBA00022705"/>
    </source>
</evidence>
<keyword evidence="8 11" id="KW-0067">ATP-binding</keyword>
<dbReference type="CDD" id="cd18137">
    <property type="entry name" value="HLD_clamp_pol_III_gamma_tau"/>
    <property type="match status" value="1"/>
</dbReference>
<dbReference type="SUPFAM" id="SSF48019">
    <property type="entry name" value="post-AAA+ oligomerization domain-like"/>
    <property type="match status" value="1"/>
</dbReference>
<comment type="function">
    <text evidence="11">DNA polymerase III is a complex, multichain enzyme responsible for most of the replicative synthesis in bacteria. This DNA polymerase also exhibits 3' to 5' exonuclease activity.</text>
</comment>
<name>A0ABU5NCV4_9RICK</name>
<dbReference type="Pfam" id="PF12169">
    <property type="entry name" value="DNA_pol3_gamma3"/>
    <property type="match status" value="1"/>
</dbReference>
<dbReference type="InterPro" id="IPR003593">
    <property type="entry name" value="AAA+_ATPase"/>
</dbReference>
<dbReference type="InterPro" id="IPR008921">
    <property type="entry name" value="DNA_pol3_clamp-load_cplx_C"/>
</dbReference>
<dbReference type="EC" id="2.7.7.7" evidence="11"/>
<keyword evidence="2 11" id="KW-0808">Transferase</keyword>
<dbReference type="RefSeq" id="WP_322776907.1">
    <property type="nucleotide sequence ID" value="NZ_JARJFB010000069.1"/>
</dbReference>
<dbReference type="InterPro" id="IPR045085">
    <property type="entry name" value="HLD_clamp_pol_III_gamma_tau"/>
</dbReference>
<dbReference type="SUPFAM" id="SSF52540">
    <property type="entry name" value="P-loop containing nucleoside triphosphate hydrolases"/>
    <property type="match status" value="1"/>
</dbReference>
<dbReference type="PANTHER" id="PTHR11669">
    <property type="entry name" value="REPLICATION FACTOR C / DNA POLYMERASE III GAMMA-TAU SUBUNIT"/>
    <property type="match status" value="1"/>
</dbReference>
<organism evidence="13 14">
    <name type="scientific">Candidatus Megaera venefica</name>
    <dbReference type="NCBI Taxonomy" id="2055910"/>
    <lineage>
        <taxon>Bacteria</taxon>
        <taxon>Pseudomonadati</taxon>
        <taxon>Pseudomonadota</taxon>
        <taxon>Alphaproteobacteria</taxon>
        <taxon>Rickettsiales</taxon>
        <taxon>Rickettsiaceae</taxon>
        <taxon>Candidatus Megaera</taxon>
    </lineage>
</organism>
<keyword evidence="3 11" id="KW-0548">Nucleotidyltransferase</keyword>
<comment type="caution">
    <text evidence="13">The sequence shown here is derived from an EMBL/GenBank/DDBJ whole genome shotgun (WGS) entry which is preliminary data.</text>
</comment>
<dbReference type="NCBIfam" id="TIGR02397">
    <property type="entry name" value="dnaX_nterm"/>
    <property type="match status" value="1"/>
</dbReference>
<protein>
    <recommendedName>
        <fullName evidence="11">DNA polymerase III subunit gamma/tau</fullName>
        <ecNumber evidence="11">2.7.7.7</ecNumber>
    </recommendedName>
</protein>
<dbReference type="Gene3D" id="1.20.272.10">
    <property type="match status" value="1"/>
</dbReference>
<dbReference type="Gene3D" id="1.10.8.60">
    <property type="match status" value="1"/>
</dbReference>
<dbReference type="SMART" id="SM00382">
    <property type="entry name" value="AAA"/>
    <property type="match status" value="1"/>
</dbReference>
<evidence type="ECO:0000256" key="5">
    <source>
        <dbReference type="ARBA" id="ARBA00022723"/>
    </source>
</evidence>
<accession>A0ABU5NCV4</accession>
<reference evidence="13 14" key="1">
    <citation type="submission" date="2023-03" db="EMBL/GenBank/DDBJ databases">
        <title>Host association and intracellularity evolved multiple times independently in the Rickettsiales.</title>
        <authorList>
            <person name="Castelli M."/>
            <person name="Nardi T."/>
            <person name="Gammuto L."/>
            <person name="Bellinzona G."/>
            <person name="Sabaneyeva E."/>
            <person name="Potekhin A."/>
            <person name="Serra V."/>
            <person name="Petroni G."/>
            <person name="Sassera D."/>
        </authorList>
    </citation>
    <scope>NUCLEOTIDE SEQUENCE [LARGE SCALE GENOMIC DNA]</scope>
    <source>
        <strain evidence="13 14">Sr 2-6</strain>
    </source>
</reference>
<dbReference type="InterPro" id="IPR027417">
    <property type="entry name" value="P-loop_NTPase"/>
</dbReference>
<evidence type="ECO:0000256" key="7">
    <source>
        <dbReference type="ARBA" id="ARBA00022833"/>
    </source>
</evidence>
<keyword evidence="6 11" id="KW-0547">Nucleotide-binding</keyword>
<comment type="subunit">
    <text evidence="11">DNA polymerase III contains a core (composed of alpha, epsilon and theta chains) that associates with a tau subunit. This core dimerizes to form the POLIII' complex. PolIII' associates with the gamma complex (composed of gamma, delta, delta', psi and chi chains) and with the beta chain to form the complete DNA polymerase III complex.</text>
</comment>
<dbReference type="InterPro" id="IPR050238">
    <property type="entry name" value="DNA_Rep/Repair_Clamp_Loader"/>
</dbReference>
<dbReference type="PANTHER" id="PTHR11669:SF0">
    <property type="entry name" value="PROTEIN STICHEL-LIKE 2"/>
    <property type="match status" value="1"/>
</dbReference>
<dbReference type="Pfam" id="PF12362">
    <property type="entry name" value="DUF3646"/>
    <property type="match status" value="1"/>
</dbReference>
<dbReference type="Gene3D" id="3.40.50.300">
    <property type="entry name" value="P-loop containing nucleotide triphosphate hydrolases"/>
    <property type="match status" value="1"/>
</dbReference>
<comment type="catalytic activity">
    <reaction evidence="10 11">
        <text>DNA(n) + a 2'-deoxyribonucleoside 5'-triphosphate = DNA(n+1) + diphosphate</text>
        <dbReference type="Rhea" id="RHEA:22508"/>
        <dbReference type="Rhea" id="RHEA-COMP:17339"/>
        <dbReference type="Rhea" id="RHEA-COMP:17340"/>
        <dbReference type="ChEBI" id="CHEBI:33019"/>
        <dbReference type="ChEBI" id="CHEBI:61560"/>
        <dbReference type="ChEBI" id="CHEBI:173112"/>
        <dbReference type="EC" id="2.7.7.7"/>
    </reaction>
</comment>